<comment type="caution">
    <text evidence="2">The sequence shown here is derived from an EMBL/GenBank/DDBJ whole genome shotgun (WGS) entry which is preliminary data.</text>
</comment>
<evidence type="ECO:0000313" key="3">
    <source>
        <dbReference type="Proteomes" id="UP001066276"/>
    </source>
</evidence>
<proteinExistence type="predicted"/>
<evidence type="ECO:0000256" key="1">
    <source>
        <dbReference type="SAM" id="MobiDB-lite"/>
    </source>
</evidence>
<dbReference type="EMBL" id="JANPWB010000013">
    <property type="protein sequence ID" value="KAJ1105485.1"/>
    <property type="molecule type" value="Genomic_DNA"/>
</dbReference>
<evidence type="ECO:0000313" key="2">
    <source>
        <dbReference type="EMBL" id="KAJ1105485.1"/>
    </source>
</evidence>
<feature type="region of interest" description="Disordered" evidence="1">
    <location>
        <begin position="97"/>
        <end position="121"/>
    </location>
</feature>
<dbReference type="Proteomes" id="UP001066276">
    <property type="component" value="Chromosome 9"/>
</dbReference>
<sequence>MSTCTPTYYDTVIQADDPGPTVEVSPCNVTEGKDGSKVRPNGTHTHCKSQHGDLAGSPVYEIVKCAAHKRTAKLPTTQCSLSWPGATEVSSDLGAGHNKGGSRVGAGVLAGPESGACSAGT</sequence>
<protein>
    <submittedName>
        <fullName evidence="2">Uncharacterized protein</fullName>
    </submittedName>
</protein>
<dbReference type="AlphaFoldDB" id="A0AAV7MYN5"/>
<name>A0AAV7MYN5_PLEWA</name>
<keyword evidence="3" id="KW-1185">Reference proteome</keyword>
<organism evidence="2 3">
    <name type="scientific">Pleurodeles waltl</name>
    <name type="common">Iberian ribbed newt</name>
    <dbReference type="NCBI Taxonomy" id="8319"/>
    <lineage>
        <taxon>Eukaryota</taxon>
        <taxon>Metazoa</taxon>
        <taxon>Chordata</taxon>
        <taxon>Craniata</taxon>
        <taxon>Vertebrata</taxon>
        <taxon>Euteleostomi</taxon>
        <taxon>Amphibia</taxon>
        <taxon>Batrachia</taxon>
        <taxon>Caudata</taxon>
        <taxon>Salamandroidea</taxon>
        <taxon>Salamandridae</taxon>
        <taxon>Pleurodelinae</taxon>
        <taxon>Pleurodeles</taxon>
    </lineage>
</organism>
<feature type="region of interest" description="Disordered" evidence="1">
    <location>
        <begin position="30"/>
        <end position="51"/>
    </location>
</feature>
<accession>A0AAV7MYN5</accession>
<gene>
    <name evidence="2" type="ORF">NDU88_002891</name>
</gene>
<reference evidence="2" key="1">
    <citation type="journal article" date="2022" name="bioRxiv">
        <title>Sequencing and chromosome-scale assembly of the giantPleurodeles waltlgenome.</title>
        <authorList>
            <person name="Brown T."/>
            <person name="Elewa A."/>
            <person name="Iarovenko S."/>
            <person name="Subramanian E."/>
            <person name="Araus A.J."/>
            <person name="Petzold A."/>
            <person name="Susuki M."/>
            <person name="Suzuki K.-i.T."/>
            <person name="Hayashi T."/>
            <person name="Toyoda A."/>
            <person name="Oliveira C."/>
            <person name="Osipova E."/>
            <person name="Leigh N.D."/>
            <person name="Simon A."/>
            <person name="Yun M.H."/>
        </authorList>
    </citation>
    <scope>NUCLEOTIDE SEQUENCE</scope>
    <source>
        <strain evidence="2">20211129_DDA</strain>
        <tissue evidence="2">Liver</tissue>
    </source>
</reference>